<dbReference type="PANTHER" id="PTHR34934:SF1">
    <property type="entry name" value="FLAVIN-DEPENDENT THYMIDYLATE SYNTHASE"/>
    <property type="match status" value="1"/>
</dbReference>
<evidence type="ECO:0000313" key="1">
    <source>
        <dbReference type="EMBL" id="OEJ67832.1"/>
    </source>
</evidence>
<dbReference type="GO" id="GO:0004799">
    <property type="term" value="F:thymidylate synthase activity"/>
    <property type="evidence" value="ECO:0007669"/>
    <property type="project" value="TreeGrafter"/>
</dbReference>
<reference evidence="2" key="1">
    <citation type="submission" date="2016-07" db="EMBL/GenBank/DDBJ databases">
        <authorList>
            <person name="Florea S."/>
            <person name="Webb J.S."/>
            <person name="Jaromczyk J."/>
            <person name="Schardl C.L."/>
        </authorList>
    </citation>
    <scope>NUCLEOTIDE SEQUENCE [LARGE SCALE GENOMIC DNA]</scope>
    <source>
        <strain evidence="2">MV-1</strain>
    </source>
</reference>
<gene>
    <name evidence="1" type="ORF">BEN30_08055</name>
</gene>
<proteinExistence type="predicted"/>
<organism evidence="1 2">
    <name type="scientific">Magnetovibrio blakemorei</name>
    <dbReference type="NCBI Taxonomy" id="28181"/>
    <lineage>
        <taxon>Bacteria</taxon>
        <taxon>Pseudomonadati</taxon>
        <taxon>Pseudomonadota</taxon>
        <taxon>Alphaproteobacteria</taxon>
        <taxon>Rhodospirillales</taxon>
        <taxon>Magnetovibrionaceae</taxon>
        <taxon>Magnetovibrio</taxon>
    </lineage>
</organism>
<name>A0A1E5Q923_9PROT</name>
<dbReference type="SUPFAM" id="SSF69796">
    <property type="entry name" value="Thymidylate synthase-complementing protein Thy1"/>
    <property type="match status" value="2"/>
</dbReference>
<protein>
    <recommendedName>
        <fullName evidence="3">Thymidylate synthase complementing protein</fullName>
    </recommendedName>
</protein>
<keyword evidence="2" id="KW-1185">Reference proteome</keyword>
<dbReference type="RefSeq" id="WP_069957539.1">
    <property type="nucleotide sequence ID" value="NZ_MCGG01000019.1"/>
</dbReference>
<evidence type="ECO:0000313" key="2">
    <source>
        <dbReference type="Proteomes" id="UP000095347"/>
    </source>
</evidence>
<dbReference type="GO" id="GO:0070402">
    <property type="term" value="F:NADPH binding"/>
    <property type="evidence" value="ECO:0007669"/>
    <property type="project" value="TreeGrafter"/>
</dbReference>
<dbReference type="InterPro" id="IPR036098">
    <property type="entry name" value="Thymidylate_synthase_ThyX_sf"/>
</dbReference>
<dbReference type="EMBL" id="MCGG01000019">
    <property type="protein sequence ID" value="OEJ67832.1"/>
    <property type="molecule type" value="Genomic_DNA"/>
</dbReference>
<dbReference type="Pfam" id="PF02511">
    <property type="entry name" value="Thy1"/>
    <property type="match status" value="1"/>
</dbReference>
<accession>A0A1E5Q923</accession>
<dbReference type="OrthoDB" id="9780625at2"/>
<dbReference type="PANTHER" id="PTHR34934">
    <property type="entry name" value="FLAVIN-DEPENDENT THYMIDYLATE SYNTHASE"/>
    <property type="match status" value="1"/>
</dbReference>
<dbReference type="GO" id="GO:0006231">
    <property type="term" value="P:dTMP biosynthetic process"/>
    <property type="evidence" value="ECO:0007669"/>
    <property type="project" value="InterPro"/>
</dbReference>
<dbReference type="Gene3D" id="3.30.1360.170">
    <property type="match status" value="1"/>
</dbReference>
<sequence>MADIFIVDDQGPEATAMLQALYSRSGESARTHLEMVQKRGSAKFMESYYVGYGHASIGDCGTTTLFIEGLSILACKAVQDNPLYSGQESSTRYIDFSKQPIIDPISTPQSKAVLEAWMDFYLSALDPLEAYLKDRFPLGEGEKERVWDTAIKARGFDILRGFLPAGITSQLAWTTNLRQAADKLHLLRHHPLREVQEVAEGCLAELRQSYPSSFGHKDYPQTEAYLAKTAFKTNYLDSRFFATDEPDLSFSSTVDDGLLQAQEGDVIAGRPPRTNLPRYLDGYGQYTCTFDLDYGSYRDLQRHRNGICRIPLLTGERGFHDWYLDELPEPLAGQARALVETQFKAIDALDARTEDKQYLYPLGAKVRCQTVYTLPQMIYVIELRSQNTVHSTLRDVMHWMDGEMRKRHPELTLHTDLEPSKFDVKRGTQTITKRA</sequence>
<dbReference type="GO" id="GO:0050660">
    <property type="term" value="F:flavin adenine dinucleotide binding"/>
    <property type="evidence" value="ECO:0007669"/>
    <property type="project" value="InterPro"/>
</dbReference>
<dbReference type="PROSITE" id="PS51331">
    <property type="entry name" value="THYX"/>
    <property type="match status" value="1"/>
</dbReference>
<comment type="caution">
    <text evidence="1">The sequence shown here is derived from an EMBL/GenBank/DDBJ whole genome shotgun (WGS) entry which is preliminary data.</text>
</comment>
<dbReference type="InterPro" id="IPR003669">
    <property type="entry name" value="Thymidylate_synthase_ThyX"/>
</dbReference>
<dbReference type="AlphaFoldDB" id="A0A1E5Q923"/>
<dbReference type="GO" id="GO:0050797">
    <property type="term" value="F:thymidylate synthase (FAD) activity"/>
    <property type="evidence" value="ECO:0007669"/>
    <property type="project" value="InterPro"/>
</dbReference>
<evidence type="ECO:0008006" key="3">
    <source>
        <dbReference type="Google" id="ProtNLM"/>
    </source>
</evidence>
<dbReference type="Proteomes" id="UP000095347">
    <property type="component" value="Unassembled WGS sequence"/>
</dbReference>
<dbReference type="STRING" id="28181.BEN30_08055"/>